<evidence type="ECO:0000256" key="4">
    <source>
        <dbReference type="ARBA" id="ARBA00022679"/>
    </source>
</evidence>
<evidence type="ECO:0000256" key="10">
    <source>
        <dbReference type="SAM" id="MobiDB-lite"/>
    </source>
</evidence>
<dbReference type="EMBL" id="JAUCMV010000001">
    <property type="protein sequence ID" value="KAK0425538.1"/>
    <property type="molecule type" value="Genomic_DNA"/>
</dbReference>
<accession>A0AA39M9C7</accession>
<keyword evidence="7" id="KW-0507">mRNA processing</keyword>
<comment type="caution">
    <text evidence="12">The sequence shown here is derived from an EMBL/GenBank/DDBJ whole genome shotgun (WGS) entry which is preliminary data.</text>
</comment>
<dbReference type="PANTHER" id="PTHR12189:SF2">
    <property type="entry name" value="MRNA CAP GUANINE-N7 METHYLTRANSFERASE"/>
    <property type="match status" value="1"/>
</dbReference>
<keyword evidence="13" id="KW-1185">Reference proteome</keyword>
<keyword evidence="3" id="KW-0489">Methyltransferase</keyword>
<dbReference type="InterPro" id="IPR018289">
    <property type="entry name" value="MULE_transposase_dom"/>
</dbReference>
<dbReference type="CDD" id="cd02440">
    <property type="entry name" value="AdoMet_MTases"/>
    <property type="match status" value="1"/>
</dbReference>
<feature type="region of interest" description="Disordered" evidence="10">
    <location>
        <begin position="477"/>
        <end position="498"/>
    </location>
</feature>
<dbReference type="Pfam" id="PF03291">
    <property type="entry name" value="mRNA_G-N7_MeTrfase"/>
    <property type="match status" value="1"/>
</dbReference>
<evidence type="ECO:0000256" key="8">
    <source>
        <dbReference type="ARBA" id="ARBA00023242"/>
    </source>
</evidence>
<evidence type="ECO:0000256" key="9">
    <source>
        <dbReference type="ARBA" id="ARBA00044712"/>
    </source>
</evidence>
<keyword evidence="6" id="KW-0694">RNA-binding</keyword>
<keyword evidence="4" id="KW-0808">Transferase</keyword>
<keyword evidence="7" id="KW-0506">mRNA capping</keyword>
<organism evidence="12 13">
    <name type="scientific">Steinernema hermaphroditum</name>
    <dbReference type="NCBI Taxonomy" id="289476"/>
    <lineage>
        <taxon>Eukaryota</taxon>
        <taxon>Metazoa</taxon>
        <taxon>Ecdysozoa</taxon>
        <taxon>Nematoda</taxon>
        <taxon>Chromadorea</taxon>
        <taxon>Rhabditida</taxon>
        <taxon>Tylenchina</taxon>
        <taxon>Panagrolaimomorpha</taxon>
        <taxon>Strongyloidoidea</taxon>
        <taxon>Steinernematidae</taxon>
        <taxon>Steinernema</taxon>
    </lineage>
</organism>
<evidence type="ECO:0000256" key="7">
    <source>
        <dbReference type="ARBA" id="ARBA00023042"/>
    </source>
</evidence>
<dbReference type="Proteomes" id="UP001175271">
    <property type="component" value="Unassembled WGS sequence"/>
</dbReference>
<dbReference type="Pfam" id="PF10187">
    <property type="entry name" value="FAM192A_Fyv6_N"/>
    <property type="match status" value="1"/>
</dbReference>
<evidence type="ECO:0000259" key="11">
    <source>
        <dbReference type="PROSITE" id="PS51562"/>
    </source>
</evidence>
<dbReference type="GO" id="GO:0005634">
    <property type="term" value="C:nucleus"/>
    <property type="evidence" value="ECO:0007669"/>
    <property type="project" value="UniProtKB-SubCell"/>
</dbReference>
<dbReference type="PANTHER" id="PTHR12189">
    <property type="entry name" value="MRNA GUANINE-7- METHYLTRANSFERASE"/>
    <property type="match status" value="1"/>
</dbReference>
<feature type="compositionally biased region" description="Basic and acidic residues" evidence="10">
    <location>
        <begin position="22"/>
        <end position="40"/>
    </location>
</feature>
<dbReference type="InterPro" id="IPR039753">
    <property type="entry name" value="RG7MT1"/>
</dbReference>
<feature type="compositionally biased region" description="Basic and acidic residues" evidence="10">
    <location>
        <begin position="316"/>
        <end position="326"/>
    </location>
</feature>
<keyword evidence="5" id="KW-0949">S-adenosyl-L-methionine</keyword>
<feature type="region of interest" description="Disordered" evidence="10">
    <location>
        <begin position="316"/>
        <end position="360"/>
    </location>
</feature>
<keyword evidence="8" id="KW-0539">Nucleus</keyword>
<feature type="compositionally biased region" description="Basic and acidic residues" evidence="10">
    <location>
        <begin position="336"/>
        <end position="360"/>
    </location>
</feature>
<reference evidence="12" key="1">
    <citation type="submission" date="2023-06" db="EMBL/GenBank/DDBJ databases">
        <title>Genomic analysis of the entomopathogenic nematode Steinernema hermaphroditum.</title>
        <authorList>
            <person name="Schwarz E.M."/>
            <person name="Heppert J.K."/>
            <person name="Baniya A."/>
            <person name="Schwartz H.T."/>
            <person name="Tan C.-H."/>
            <person name="Antoshechkin I."/>
            <person name="Sternberg P.W."/>
            <person name="Goodrich-Blair H."/>
            <person name="Dillman A.R."/>
        </authorList>
    </citation>
    <scope>NUCLEOTIDE SEQUENCE</scope>
    <source>
        <strain evidence="12">PS9179</strain>
        <tissue evidence="12">Whole animal</tissue>
    </source>
</reference>
<dbReference type="InterPro" id="IPR004971">
    <property type="entry name" value="mRNA_G-N7_MeTrfase_dom"/>
</dbReference>
<dbReference type="Gene3D" id="3.40.50.150">
    <property type="entry name" value="Vaccinia Virus protein VP39"/>
    <property type="match status" value="1"/>
</dbReference>
<dbReference type="SUPFAM" id="SSF53335">
    <property type="entry name" value="S-adenosyl-L-methionine-dependent methyltransferases"/>
    <property type="match status" value="1"/>
</dbReference>
<evidence type="ECO:0000256" key="3">
    <source>
        <dbReference type="ARBA" id="ARBA00022603"/>
    </source>
</evidence>
<dbReference type="GO" id="GO:0003723">
    <property type="term" value="F:RNA binding"/>
    <property type="evidence" value="ECO:0007669"/>
    <property type="project" value="UniProtKB-KW"/>
</dbReference>
<dbReference type="EC" id="2.1.1.56" evidence="2"/>
<feature type="region of interest" description="Disordered" evidence="10">
    <location>
        <begin position="1"/>
        <end position="43"/>
    </location>
</feature>
<dbReference type="GO" id="GO:0004482">
    <property type="term" value="F:mRNA 5'-cap (guanine-N7-)-methyltransferase activity"/>
    <property type="evidence" value="ECO:0007669"/>
    <property type="project" value="UniProtKB-EC"/>
</dbReference>
<evidence type="ECO:0000256" key="5">
    <source>
        <dbReference type="ARBA" id="ARBA00022691"/>
    </source>
</evidence>
<gene>
    <name evidence="12" type="ORF">QR680_009251</name>
</gene>
<evidence type="ECO:0000256" key="2">
    <source>
        <dbReference type="ARBA" id="ARBA00011926"/>
    </source>
</evidence>
<comment type="subcellular location">
    <subcellularLocation>
        <location evidence="1">Nucleus</location>
    </subcellularLocation>
</comment>
<dbReference type="Pfam" id="PF10551">
    <property type="entry name" value="MULE"/>
    <property type="match status" value="1"/>
</dbReference>
<dbReference type="InterPro" id="IPR029063">
    <property type="entry name" value="SAM-dependent_MTases_sf"/>
</dbReference>
<feature type="compositionally biased region" description="Basic and acidic residues" evidence="10">
    <location>
        <begin position="1"/>
        <end position="12"/>
    </location>
</feature>
<evidence type="ECO:0000313" key="12">
    <source>
        <dbReference type="EMBL" id="KAK0425538.1"/>
    </source>
</evidence>
<dbReference type="InterPro" id="IPR019331">
    <property type="entry name" value="FAM192A/Fyv6_N"/>
</dbReference>
<evidence type="ECO:0000256" key="1">
    <source>
        <dbReference type="ARBA" id="ARBA00004123"/>
    </source>
</evidence>
<protein>
    <recommendedName>
        <fullName evidence="2">mRNA (guanine-N(7))-methyltransferase</fullName>
        <ecNumber evidence="2">2.1.1.56</ecNumber>
    </recommendedName>
</protein>
<evidence type="ECO:0000256" key="6">
    <source>
        <dbReference type="ARBA" id="ARBA00022884"/>
    </source>
</evidence>
<feature type="domain" description="MRNA cap 0 methyltransferase" evidence="11">
    <location>
        <begin position="547"/>
        <end position="870"/>
    </location>
</feature>
<dbReference type="PROSITE" id="PS51562">
    <property type="entry name" value="RNA_CAP0_MT"/>
    <property type="match status" value="1"/>
</dbReference>
<evidence type="ECO:0000313" key="13">
    <source>
        <dbReference type="Proteomes" id="UP001175271"/>
    </source>
</evidence>
<name>A0AA39M9C7_9BILA</name>
<dbReference type="AlphaFoldDB" id="A0AA39M9C7"/>
<sequence>MEQARQAKESTQKDLATGVNEKPTKSREDHSKKRKGEDRFYASPPRKCPSLHHLFTLPAVYCLLPHKTTKTYLKMLKAIKDLKPSFSPSSLVVDFEAAAIKAFRTVFPGIQVTGCFFHLAQSQRRQIDSNKDLKGLKSQLRKDKILNLQVRMIRAMAFVPLDKILEVWGDLTAVLDRRPDPMRNWFEVNYVGRQPFRGSNLSLFSQETWNVHARLMADQPKTNNSVEAFHSALVKLFGCAHPTMWKFIETLQMYQLKVDADIVNVQAGRQIRRVNKRWTHYDETKKKNPTKKVPHPLMADRFVSADQLEEARRKRQEEWERVRKPDDPEEAPEEEHDSRSLYERLQEARGKKQSEYEEERKMKNMMRGLDSDETDFLSHVDDLKAKQEVLRKKEERELIKKCKERATFKSAGVPSLNKLRPAHSGTGKKAVSEQAQLLGAVIRKRTISDVEDEPKKRKKLVEESALPTNIKVIGVIPGMQQYSPSSDSSNSDSEDDRNSLPVLVQNAGTAKKGNGCEEESDLVMTSQDVASHYNAVPERGLAERTQSRIFYLRNFNNWTKSMLINEFLEKLRKEGCNRPRVLDLCCGKGGDLLKWKQGNISSIVMTDVADISLKQCESRYNEMKDRGRNDRQELFTATFLHADASTERLLPQLESDTQFDIASCQFALHYSFATEEQARQMLQNATENIRTGGYFIGTLPDADVMYWCIKQGENGKYVNDVCSLEYDDKSVNFETHIPPLFGAKFHFTLDQVVNCPEFLVHFDLLVQMMDELGFQLVLRKRFTEAVPYFLKEQGHSARALLGRMQALEPFPPENDAKLMGPEAEYKDARDEIEEKEGKQDWEGNHRTIGTLSKSEWEVASMYLVFAFQRVSQ</sequence>
<comment type="catalytic activity">
    <reaction evidence="9">
        <text>a 5'-end (5'-triphosphoguanosine)-ribonucleoside in mRNA + S-adenosyl-L-methionine = a 5'-end (N(7)-methyl 5'-triphosphoguanosine)-ribonucleoside in mRNA + S-adenosyl-L-homocysteine</text>
        <dbReference type="Rhea" id="RHEA:67008"/>
        <dbReference type="Rhea" id="RHEA-COMP:17166"/>
        <dbReference type="Rhea" id="RHEA-COMP:17167"/>
        <dbReference type="ChEBI" id="CHEBI:57856"/>
        <dbReference type="ChEBI" id="CHEBI:59789"/>
        <dbReference type="ChEBI" id="CHEBI:156461"/>
        <dbReference type="ChEBI" id="CHEBI:167617"/>
        <dbReference type="EC" id="2.1.1.56"/>
    </reaction>
</comment>
<proteinExistence type="predicted"/>